<dbReference type="AlphaFoldDB" id="A0A0L0DF04"/>
<dbReference type="SUPFAM" id="SSF47923">
    <property type="entry name" value="Ypt/Rab-GAP domain of gyp1p"/>
    <property type="match status" value="2"/>
</dbReference>
<dbReference type="PANTHER" id="PTHR47219:SF9">
    <property type="entry name" value="GTPASE ACTIVATING PROTEIN AND CENTROSOME-ASSOCIATED, ISOFORM B"/>
    <property type="match status" value="1"/>
</dbReference>
<gene>
    <name evidence="3" type="ORF">AMSG_06198</name>
</gene>
<organism evidence="3 4">
    <name type="scientific">Thecamonas trahens ATCC 50062</name>
    <dbReference type="NCBI Taxonomy" id="461836"/>
    <lineage>
        <taxon>Eukaryota</taxon>
        <taxon>Apusozoa</taxon>
        <taxon>Apusomonadida</taxon>
        <taxon>Apusomonadidae</taxon>
        <taxon>Thecamonas</taxon>
    </lineage>
</organism>
<dbReference type="STRING" id="461836.A0A0L0DF04"/>
<dbReference type="GO" id="GO:0005096">
    <property type="term" value="F:GTPase activator activity"/>
    <property type="evidence" value="ECO:0007669"/>
    <property type="project" value="TreeGrafter"/>
</dbReference>
<dbReference type="Proteomes" id="UP000054408">
    <property type="component" value="Unassembled WGS sequence"/>
</dbReference>
<dbReference type="PROSITE" id="PS50086">
    <property type="entry name" value="TBC_RABGAP"/>
    <property type="match status" value="1"/>
</dbReference>
<feature type="region of interest" description="Disordered" evidence="1">
    <location>
        <begin position="62"/>
        <end position="134"/>
    </location>
</feature>
<evidence type="ECO:0000313" key="3">
    <source>
        <dbReference type="EMBL" id="KNC49898.1"/>
    </source>
</evidence>
<dbReference type="eggNOG" id="KOG2221">
    <property type="taxonomic scope" value="Eukaryota"/>
</dbReference>
<keyword evidence="4" id="KW-1185">Reference proteome</keyword>
<feature type="compositionally biased region" description="Basic residues" evidence="1">
    <location>
        <begin position="117"/>
        <end position="134"/>
    </location>
</feature>
<reference evidence="3 4" key="1">
    <citation type="submission" date="2010-05" db="EMBL/GenBank/DDBJ databases">
        <title>The Genome Sequence of Thecamonas trahens ATCC 50062.</title>
        <authorList>
            <consortium name="The Broad Institute Genome Sequencing Platform"/>
            <person name="Russ C."/>
            <person name="Cuomo C."/>
            <person name="Shea T."/>
            <person name="Young S.K."/>
            <person name="Zeng Q."/>
            <person name="Koehrsen M."/>
            <person name="Haas B."/>
            <person name="Borodovsky M."/>
            <person name="Guigo R."/>
            <person name="Alvarado L."/>
            <person name="Berlin A."/>
            <person name="Bochicchio J."/>
            <person name="Borenstein D."/>
            <person name="Chapman S."/>
            <person name="Chen Z."/>
            <person name="Freedman E."/>
            <person name="Gellesch M."/>
            <person name="Goldberg J."/>
            <person name="Griggs A."/>
            <person name="Gujja S."/>
            <person name="Heilman E."/>
            <person name="Heiman D."/>
            <person name="Hepburn T."/>
            <person name="Howarth C."/>
            <person name="Jen D."/>
            <person name="Larson L."/>
            <person name="Mehta T."/>
            <person name="Park D."/>
            <person name="Pearson M."/>
            <person name="Roberts A."/>
            <person name="Saif S."/>
            <person name="Shenoy N."/>
            <person name="Sisk P."/>
            <person name="Stolte C."/>
            <person name="Sykes S."/>
            <person name="Thomson T."/>
            <person name="Walk T."/>
            <person name="White J."/>
            <person name="Yandava C."/>
            <person name="Burger G."/>
            <person name="Gray M.W."/>
            <person name="Holland P.W.H."/>
            <person name="King N."/>
            <person name="Lang F.B.F."/>
            <person name="Roger A.J."/>
            <person name="Ruiz-Trillo I."/>
            <person name="Lander E."/>
            <person name="Nusbaum C."/>
        </authorList>
    </citation>
    <scope>NUCLEOTIDE SEQUENCE [LARGE SCALE GENOMIC DNA]</scope>
    <source>
        <strain evidence="3 4">ATCC 50062</strain>
    </source>
</reference>
<feature type="compositionally biased region" description="Low complexity" evidence="1">
    <location>
        <begin position="1"/>
        <end position="24"/>
    </location>
</feature>
<evidence type="ECO:0000259" key="2">
    <source>
        <dbReference type="PROSITE" id="PS50086"/>
    </source>
</evidence>
<dbReference type="EMBL" id="GL349458">
    <property type="protein sequence ID" value="KNC49898.1"/>
    <property type="molecule type" value="Genomic_DNA"/>
</dbReference>
<sequence length="425" mass="45723">MARSGADSASSWSSWGWSSSSGKSPLKNRRRSPTPQASALRRMADTGSSLTWESSVFDLSDSGEADSEAAGVRAAGASAAASHRAVVPESTSASASFSVSDLDKGAEPRMGVERRQPQRRQRRRRRRRKRKHKLPLRLRPDARLDALGFVRGSPSASRWPDSAPAARTKRAGKWLAMVDKAHAGGKALREMSKAKKRARKGVPAEVRSVVWPALAGADAYVARYDELLLQTPAEPERVQIVKDLHRTFPHHAGFRGVGGPLQSALGRVLSAAALMRNDVGYCQGMASLAGLLLLYMSEAHAFATLVSMCDSGPDAVYDVGAAANLYATPWFMTLFTGALPGAHCVRILDAFLAEGKKILFRIALALTAYVRSAVLACSDMGEAMMAFRALDGHYDLSPDELMAVALDIDLTNAHLDAVIPPWSTT</sequence>
<accession>A0A0L0DF04</accession>
<dbReference type="GO" id="GO:0031267">
    <property type="term" value="F:small GTPase binding"/>
    <property type="evidence" value="ECO:0007669"/>
    <property type="project" value="TreeGrafter"/>
</dbReference>
<dbReference type="Pfam" id="PF00566">
    <property type="entry name" value="RabGAP-TBC"/>
    <property type="match status" value="2"/>
</dbReference>
<dbReference type="OrthoDB" id="295078at2759"/>
<feature type="region of interest" description="Disordered" evidence="1">
    <location>
        <begin position="1"/>
        <end position="48"/>
    </location>
</feature>
<name>A0A0L0DF04_THETB</name>
<dbReference type="GeneID" id="25565420"/>
<evidence type="ECO:0000256" key="1">
    <source>
        <dbReference type="SAM" id="MobiDB-lite"/>
    </source>
</evidence>
<feature type="domain" description="Rab-GAP TBC" evidence="2">
    <location>
        <begin position="201"/>
        <end position="425"/>
    </location>
</feature>
<evidence type="ECO:0000313" key="4">
    <source>
        <dbReference type="Proteomes" id="UP000054408"/>
    </source>
</evidence>
<feature type="compositionally biased region" description="Low complexity" evidence="1">
    <location>
        <begin position="69"/>
        <end position="100"/>
    </location>
</feature>
<dbReference type="Gene3D" id="1.10.472.80">
    <property type="entry name" value="Ypt/Rab-GAP domain of gyp1p, domain 3"/>
    <property type="match status" value="1"/>
</dbReference>
<dbReference type="RefSeq" id="XP_013757379.1">
    <property type="nucleotide sequence ID" value="XM_013901925.1"/>
</dbReference>
<dbReference type="InterPro" id="IPR000195">
    <property type="entry name" value="Rab-GAP-TBC_dom"/>
</dbReference>
<dbReference type="Gene3D" id="1.10.8.270">
    <property type="entry name" value="putative rabgap domain of human tbc1 domain family member 14 like domains"/>
    <property type="match status" value="1"/>
</dbReference>
<dbReference type="InterPro" id="IPR050302">
    <property type="entry name" value="Rab_GAP_TBC_domain"/>
</dbReference>
<protein>
    <submittedName>
        <fullName evidence="3">TBC1 domain family member 10B</fullName>
    </submittedName>
</protein>
<dbReference type="PANTHER" id="PTHR47219">
    <property type="entry name" value="RAB GTPASE-ACTIVATING PROTEIN 1-LIKE"/>
    <property type="match status" value="1"/>
</dbReference>
<proteinExistence type="predicted"/>
<dbReference type="SMART" id="SM00164">
    <property type="entry name" value="TBC"/>
    <property type="match status" value="1"/>
</dbReference>
<feature type="compositionally biased region" description="Basic and acidic residues" evidence="1">
    <location>
        <begin position="101"/>
        <end position="116"/>
    </location>
</feature>
<dbReference type="InterPro" id="IPR035969">
    <property type="entry name" value="Rab-GAP_TBC_sf"/>
</dbReference>